<dbReference type="EMBL" id="CAJNDS010002852">
    <property type="protein sequence ID" value="CAE7619671.1"/>
    <property type="molecule type" value="Genomic_DNA"/>
</dbReference>
<comment type="caution">
    <text evidence="3">The sequence shown here is derived from an EMBL/GenBank/DDBJ whole genome shotgun (WGS) entry which is preliminary data.</text>
</comment>
<feature type="region of interest" description="Disordered" evidence="1">
    <location>
        <begin position="184"/>
        <end position="229"/>
    </location>
</feature>
<evidence type="ECO:0000256" key="2">
    <source>
        <dbReference type="SAM" id="SignalP"/>
    </source>
</evidence>
<evidence type="ECO:0008006" key="5">
    <source>
        <dbReference type="Google" id="ProtNLM"/>
    </source>
</evidence>
<protein>
    <recommendedName>
        <fullName evidence="5">Saposin B-type domain-containing protein</fullName>
    </recommendedName>
</protein>
<sequence length="439" mass="49124">MSVMKRLCCLLAAGLLGGGYGSEDPLPDKVGIQVRLTKQEKAALKKLECSMCKAVISEMHMEVARHSMTEQGVGSEEQVWETSNAMCLALLQKYRLSLDGEPRIDAKQEDDDESAMAAAAEAGKQESFMRSMLVFKMGCQQWLEDYGGDTSGYVYRSVKERKQSPAGAAQEFCVRSAKLCGKGMKGKEKQEKADRERRAQRAKMAQKEEAVEEKRKKEDPMQSLPDDSKFGIQRLLEMARDDPLHYMDEATKARVRTARTDLRCDVCRRVLEETASEVIPKPKSLRSEHDILVAMEGICVGGPDLSIPNYFGIEPPPLPAEWTDRWRPKLDKKSGRYVLKASSKKVKQRRDKWRSLAKEGKQQPPDSDEAEQDTMLTLTCKDIVEPERFSELLFQEMELCQAASPCAAATRTASKVCADANGSLCAYDAMQELASKPEL</sequence>
<dbReference type="Proteomes" id="UP000604046">
    <property type="component" value="Unassembled WGS sequence"/>
</dbReference>
<gene>
    <name evidence="3" type="ORF">SNAT2548_LOCUS35221</name>
</gene>
<feature type="region of interest" description="Disordered" evidence="1">
    <location>
        <begin position="349"/>
        <end position="372"/>
    </location>
</feature>
<accession>A0A812VAV9</accession>
<feature type="compositionally biased region" description="Basic and acidic residues" evidence="1">
    <location>
        <begin position="185"/>
        <end position="220"/>
    </location>
</feature>
<name>A0A812VAV9_9DINO</name>
<evidence type="ECO:0000313" key="4">
    <source>
        <dbReference type="Proteomes" id="UP000604046"/>
    </source>
</evidence>
<evidence type="ECO:0000313" key="3">
    <source>
        <dbReference type="EMBL" id="CAE7619671.1"/>
    </source>
</evidence>
<feature type="signal peptide" evidence="2">
    <location>
        <begin position="1"/>
        <end position="21"/>
    </location>
</feature>
<dbReference type="AlphaFoldDB" id="A0A812VAV9"/>
<reference evidence="3" key="1">
    <citation type="submission" date="2021-02" db="EMBL/GenBank/DDBJ databases">
        <authorList>
            <person name="Dougan E. K."/>
            <person name="Rhodes N."/>
            <person name="Thang M."/>
            <person name="Chan C."/>
        </authorList>
    </citation>
    <scope>NUCLEOTIDE SEQUENCE</scope>
</reference>
<feature type="chain" id="PRO_5032796700" description="Saposin B-type domain-containing protein" evidence="2">
    <location>
        <begin position="22"/>
        <end position="439"/>
    </location>
</feature>
<dbReference type="OrthoDB" id="427691at2759"/>
<organism evidence="3 4">
    <name type="scientific">Symbiodinium natans</name>
    <dbReference type="NCBI Taxonomy" id="878477"/>
    <lineage>
        <taxon>Eukaryota</taxon>
        <taxon>Sar</taxon>
        <taxon>Alveolata</taxon>
        <taxon>Dinophyceae</taxon>
        <taxon>Suessiales</taxon>
        <taxon>Symbiodiniaceae</taxon>
        <taxon>Symbiodinium</taxon>
    </lineage>
</organism>
<evidence type="ECO:0000256" key="1">
    <source>
        <dbReference type="SAM" id="MobiDB-lite"/>
    </source>
</evidence>
<keyword evidence="4" id="KW-1185">Reference proteome</keyword>
<keyword evidence="2" id="KW-0732">Signal</keyword>
<proteinExistence type="predicted"/>